<gene>
    <name evidence="3" type="ORF">DY367_07855</name>
</gene>
<feature type="signal peptide" evidence="1">
    <location>
        <begin position="1"/>
        <end position="35"/>
    </location>
</feature>
<dbReference type="EMBL" id="QVXO01000008">
    <property type="protein sequence ID" value="RPJ92411.1"/>
    <property type="molecule type" value="Genomic_DNA"/>
</dbReference>
<organism evidence="3 4">
    <name type="scientific">Alcaligenes xylosoxydans xylosoxydans</name>
    <name type="common">Achromobacter xylosoxidans</name>
    <dbReference type="NCBI Taxonomy" id="85698"/>
    <lineage>
        <taxon>Bacteria</taxon>
        <taxon>Pseudomonadati</taxon>
        <taxon>Pseudomonadota</taxon>
        <taxon>Betaproteobacteria</taxon>
        <taxon>Burkholderiales</taxon>
        <taxon>Alcaligenaceae</taxon>
        <taxon>Achromobacter</taxon>
    </lineage>
</organism>
<dbReference type="InterPro" id="IPR046148">
    <property type="entry name" value="Septknot"/>
</dbReference>
<comment type="caution">
    <text evidence="3">The sequence shown here is derived from an EMBL/GenBank/DDBJ whole genome shotgun (WGS) entry which is preliminary data.</text>
</comment>
<name>A0A424WGM6_ALCXX</name>
<keyword evidence="1" id="KW-0732">Signal</keyword>
<dbReference type="Proteomes" id="UP000285324">
    <property type="component" value="Unassembled WGS sequence"/>
</dbReference>
<evidence type="ECO:0000259" key="2">
    <source>
        <dbReference type="Pfam" id="PF19647"/>
    </source>
</evidence>
<reference evidence="3 4" key="1">
    <citation type="submission" date="2018-08" db="EMBL/GenBank/DDBJ databases">
        <title>Achromobacter xylosoxidans Genome sequencing and assembly.</title>
        <authorList>
            <person name="Wang R."/>
            <person name="Rensing C."/>
            <person name="Li Y."/>
        </authorList>
    </citation>
    <scope>NUCLEOTIDE SEQUENCE [LARGE SCALE GENOMIC DNA]</scope>
    <source>
        <strain evidence="3 4">GD003A</strain>
    </source>
</reference>
<evidence type="ECO:0000313" key="3">
    <source>
        <dbReference type="EMBL" id="RPJ92411.1"/>
    </source>
</evidence>
<feature type="domain" description="7(1) septoil knot" evidence="2">
    <location>
        <begin position="48"/>
        <end position="121"/>
    </location>
</feature>
<evidence type="ECO:0000256" key="1">
    <source>
        <dbReference type="SAM" id="SignalP"/>
    </source>
</evidence>
<evidence type="ECO:0000313" key="4">
    <source>
        <dbReference type="Proteomes" id="UP000285324"/>
    </source>
</evidence>
<proteinExistence type="predicted"/>
<sequence length="121" mass="12866">MSPTRAGVAGSTPMRLIHRAVLACALLAAPFAAVAGDLNKANCTYKGVPLYGKVKIVTAFPDIKVKVVSALADLSVKKVDAFADSCGEWKIVDSFPDFKIQLVDAFPDVTITWVNAFPGVR</sequence>
<dbReference type="OrthoDB" id="514259at2"/>
<protein>
    <recommendedName>
        <fullName evidence="2">7(1) septoil knot domain-containing protein</fullName>
    </recommendedName>
</protein>
<accession>A0A424WGM6</accession>
<feature type="chain" id="PRO_5019545036" description="7(1) septoil knot domain-containing protein" evidence="1">
    <location>
        <begin position="36"/>
        <end position="121"/>
    </location>
</feature>
<dbReference type="AlphaFoldDB" id="A0A424WGM6"/>
<dbReference type="Pfam" id="PF19647">
    <property type="entry name" value="Septknot"/>
    <property type="match status" value="1"/>
</dbReference>